<dbReference type="AlphaFoldDB" id="A0A6P6Y598"/>
<evidence type="ECO:0000313" key="4">
    <source>
        <dbReference type="Proteomes" id="UP000515146"/>
    </source>
</evidence>
<keyword evidence="4" id="KW-1185">Reference proteome</keyword>
<reference evidence="5" key="1">
    <citation type="submission" date="2025-08" db="UniProtKB">
        <authorList>
            <consortium name="RefSeq"/>
        </authorList>
    </citation>
    <scope>IDENTIFICATION</scope>
    <source>
        <strain evidence="5">Airmid</strain>
    </source>
</reference>
<evidence type="ECO:0000256" key="2">
    <source>
        <dbReference type="SAM" id="Phobius"/>
    </source>
</evidence>
<feature type="transmembrane region" description="Helical" evidence="2">
    <location>
        <begin position="282"/>
        <end position="307"/>
    </location>
</feature>
<dbReference type="OMA" id="SINCNIW"/>
<organism evidence="4 5">
    <name type="scientific">Dermatophagoides pteronyssinus</name>
    <name type="common">European house dust mite</name>
    <dbReference type="NCBI Taxonomy" id="6956"/>
    <lineage>
        <taxon>Eukaryota</taxon>
        <taxon>Metazoa</taxon>
        <taxon>Ecdysozoa</taxon>
        <taxon>Arthropoda</taxon>
        <taxon>Chelicerata</taxon>
        <taxon>Arachnida</taxon>
        <taxon>Acari</taxon>
        <taxon>Acariformes</taxon>
        <taxon>Sarcoptiformes</taxon>
        <taxon>Astigmata</taxon>
        <taxon>Psoroptidia</taxon>
        <taxon>Analgoidea</taxon>
        <taxon>Pyroglyphidae</taxon>
        <taxon>Dermatophagoidinae</taxon>
        <taxon>Dermatophagoides</taxon>
    </lineage>
</organism>
<proteinExistence type="predicted"/>
<name>A0A6P6Y598_DERPT</name>
<evidence type="ECO:0000256" key="3">
    <source>
        <dbReference type="SAM" id="SignalP"/>
    </source>
</evidence>
<protein>
    <submittedName>
        <fullName evidence="5">Uncharacterized protein LOC113793751</fullName>
    </submittedName>
</protein>
<gene>
    <name evidence="5" type="primary">LOC113793751</name>
</gene>
<keyword evidence="3" id="KW-0732">Signal</keyword>
<dbReference type="OrthoDB" id="10607116at2759"/>
<dbReference type="RefSeq" id="XP_027199624.1">
    <property type="nucleotide sequence ID" value="XM_027343823.1"/>
</dbReference>
<keyword evidence="2" id="KW-1133">Transmembrane helix</keyword>
<dbReference type="InParanoid" id="A0A6P6Y598"/>
<sequence length="386" mass="45232">MKNFFVFFLFFYSSNLLITSINCNIWQAIFNPSSLYNGKKNRFLCQTLDNVRHIFNVHNELFIIFVINHNPNSLPETYWIIDKLTNNYTRVDWLYSADASGLQRRLVGVEWDTTSNGDEQSKIIVIHDPSKAEALRMTGKKQQIFHITTYEYDTDSGLLFFIESKFKNDYQTLLNEKYGDISNIYQPINNVKIFKFYNTDQYIVLRDNKISNEKGNVQKTNDIILNGIFLYQNRFYIYSDSDTIYNTTNEDDFHLKKSSSSNTYKYDDFFKCYGEPKINMQFVYLMLGQILMVILMIIINIICLCLVTNWRRPMNKKQLDKIRVNSMDITGSLSTTDTTTATNRPIKPNKPITGGTGRFRNRLQALSASFTTSFKAYPKYIKKSFF</sequence>
<feature type="region of interest" description="Disordered" evidence="1">
    <location>
        <begin position="335"/>
        <end position="355"/>
    </location>
</feature>
<dbReference type="KEGG" id="dpte:113793751"/>
<feature type="signal peptide" evidence="3">
    <location>
        <begin position="1"/>
        <end position="23"/>
    </location>
</feature>
<keyword evidence="2" id="KW-0812">Transmembrane</keyword>
<evidence type="ECO:0000256" key="1">
    <source>
        <dbReference type="SAM" id="MobiDB-lite"/>
    </source>
</evidence>
<keyword evidence="2" id="KW-0472">Membrane</keyword>
<evidence type="ECO:0000313" key="5">
    <source>
        <dbReference type="RefSeq" id="XP_027199624.1"/>
    </source>
</evidence>
<dbReference type="Proteomes" id="UP000515146">
    <property type="component" value="Unplaced"/>
</dbReference>
<accession>A0A6P6Y598</accession>
<feature type="chain" id="PRO_5027954180" evidence="3">
    <location>
        <begin position="24"/>
        <end position="386"/>
    </location>
</feature>